<feature type="signal peptide" evidence="1">
    <location>
        <begin position="1"/>
        <end position="19"/>
    </location>
</feature>
<sequence length="104" mass="11864">MDFALLSGLLSMLYLRSHTHCISTCSLTSPSQFRLDFAAVNDRLWCDSHFLEIYPSLLILSCRGACIRSLPLLRTHICHMSRTSLFLEAYLSHRLDCSPTPFAR</sequence>
<keyword evidence="3" id="KW-1185">Reference proteome</keyword>
<dbReference type="AlphaFoldDB" id="A0A1Y2IFQ9"/>
<reference evidence="2 3" key="1">
    <citation type="journal article" date="2015" name="Biotechnol. Biofuels">
        <title>Enhanced degradation of softwood versus hardwood by the white-rot fungus Pycnoporus coccineus.</title>
        <authorList>
            <person name="Couturier M."/>
            <person name="Navarro D."/>
            <person name="Chevret D."/>
            <person name="Henrissat B."/>
            <person name="Piumi F."/>
            <person name="Ruiz-Duenas F.J."/>
            <person name="Martinez A.T."/>
            <person name="Grigoriev I.V."/>
            <person name="Riley R."/>
            <person name="Lipzen A."/>
            <person name="Berrin J.G."/>
            <person name="Master E.R."/>
            <person name="Rosso M.N."/>
        </authorList>
    </citation>
    <scope>NUCLEOTIDE SEQUENCE [LARGE SCALE GENOMIC DNA]</scope>
    <source>
        <strain evidence="2 3">BRFM310</strain>
    </source>
</reference>
<evidence type="ECO:0008006" key="4">
    <source>
        <dbReference type="Google" id="ProtNLM"/>
    </source>
</evidence>
<dbReference type="EMBL" id="KZ084128">
    <property type="protein sequence ID" value="OSC99362.1"/>
    <property type="molecule type" value="Genomic_DNA"/>
</dbReference>
<accession>A0A1Y2IFQ9</accession>
<keyword evidence="1" id="KW-0732">Signal</keyword>
<evidence type="ECO:0000313" key="3">
    <source>
        <dbReference type="Proteomes" id="UP000193067"/>
    </source>
</evidence>
<protein>
    <recommendedName>
        <fullName evidence="4">Secreted protein</fullName>
    </recommendedName>
</protein>
<dbReference type="Proteomes" id="UP000193067">
    <property type="component" value="Unassembled WGS sequence"/>
</dbReference>
<organism evidence="2 3">
    <name type="scientific">Trametes coccinea (strain BRFM310)</name>
    <name type="common">Pycnoporus coccineus</name>
    <dbReference type="NCBI Taxonomy" id="1353009"/>
    <lineage>
        <taxon>Eukaryota</taxon>
        <taxon>Fungi</taxon>
        <taxon>Dikarya</taxon>
        <taxon>Basidiomycota</taxon>
        <taxon>Agaricomycotina</taxon>
        <taxon>Agaricomycetes</taxon>
        <taxon>Polyporales</taxon>
        <taxon>Polyporaceae</taxon>
        <taxon>Trametes</taxon>
    </lineage>
</organism>
<proteinExistence type="predicted"/>
<evidence type="ECO:0000313" key="2">
    <source>
        <dbReference type="EMBL" id="OSC99362.1"/>
    </source>
</evidence>
<gene>
    <name evidence="2" type="ORF">PYCCODRAFT_837609</name>
</gene>
<evidence type="ECO:0000256" key="1">
    <source>
        <dbReference type="SAM" id="SignalP"/>
    </source>
</evidence>
<feature type="chain" id="PRO_5012011161" description="Secreted protein" evidence="1">
    <location>
        <begin position="20"/>
        <end position="104"/>
    </location>
</feature>
<name>A0A1Y2IFQ9_TRAC3</name>